<keyword evidence="2" id="KW-0614">Plasmid</keyword>
<feature type="region of interest" description="Disordered" evidence="1">
    <location>
        <begin position="221"/>
        <end position="244"/>
    </location>
</feature>
<sequence>MVNRPPLPTDYDVPERVGRWTYDANSGKNAHAWYGPDRETAVGVFANAATIDAYVFEERCYGLDRKQQVAGCPQPDDDDDVAAAVREVIEDAVAWMQSTTPTEWEHPDVNRHVFDAPTGYELAFYELSSRQHLVYYHREDAPEYSSLYRENKAAGEETPVTPATYPYLVIECWRGSGNATLSLAPWKRAHDSERVEVRDLPDECGLDIALKYAREYAREEVIEDDTDADPVGQVGLDTFAEGSP</sequence>
<organism evidence="2">
    <name type="scientific">Halobacterium sp. NMX12-1</name>
    <dbReference type="NCBI Taxonomy" id="3166650"/>
    <lineage>
        <taxon>Archaea</taxon>
        <taxon>Methanobacteriati</taxon>
        <taxon>Methanobacteriota</taxon>
        <taxon>Stenosarchaea group</taxon>
        <taxon>Halobacteria</taxon>
        <taxon>Halobacteriales</taxon>
        <taxon>Halobacteriaceae</taxon>
        <taxon>Halobacterium</taxon>
    </lineage>
</organism>
<dbReference type="EMBL" id="CP159205">
    <property type="protein sequence ID" value="XCF18205.1"/>
    <property type="molecule type" value="Genomic_DNA"/>
</dbReference>
<accession>A0AAU8CH19</accession>
<name>A0AAU8CH19_9EURY</name>
<evidence type="ECO:0000313" key="2">
    <source>
        <dbReference type="EMBL" id="XCF18205.1"/>
    </source>
</evidence>
<geneLocation type="plasmid" evidence="2">
    <name>pNMX12-1_211</name>
</geneLocation>
<gene>
    <name evidence="2" type="ORF">ABSL23_15875</name>
</gene>
<dbReference type="GeneID" id="91110659"/>
<reference evidence="2" key="1">
    <citation type="submission" date="2024-06" db="EMBL/GenBank/DDBJ databases">
        <title>Genome Sequence of an extremely halophilic archaeon isolated from Permian era halite, Salado Formation, Carlsbad, New Mexico: Halobacterium sp. strain NMX12-1.</title>
        <authorList>
            <person name="Sotoa L."/>
            <person name="DasSarma P."/>
            <person name="Anton B.P."/>
            <person name="Vincze T."/>
            <person name="Verma I."/>
            <person name="Eralp B."/>
            <person name="Powers D.W."/>
            <person name="Dozier B.L."/>
            <person name="Roberts R.J."/>
            <person name="DasSarma S."/>
        </authorList>
    </citation>
    <scope>NUCLEOTIDE SEQUENCE</scope>
    <source>
        <strain evidence="2">NMX12-1</strain>
        <plasmid evidence="2">pNMX12-1_211</plasmid>
    </source>
</reference>
<evidence type="ECO:0000256" key="1">
    <source>
        <dbReference type="SAM" id="MobiDB-lite"/>
    </source>
</evidence>
<dbReference type="RefSeq" id="WP_353635523.1">
    <property type="nucleotide sequence ID" value="NZ_CP159205.1"/>
</dbReference>
<proteinExistence type="predicted"/>
<dbReference type="AlphaFoldDB" id="A0AAU8CH19"/>
<protein>
    <submittedName>
        <fullName evidence="2">Uncharacterized protein</fullName>
    </submittedName>
</protein>
<dbReference type="KEGG" id="hanx:ABSL23_15875"/>